<feature type="binding site" evidence="7">
    <location>
        <position position="206"/>
    </location>
    <ligand>
        <name>glyoxylate</name>
        <dbReference type="ChEBI" id="CHEBI:36655"/>
    </ligand>
</feature>
<evidence type="ECO:0000313" key="10">
    <source>
        <dbReference type="Proteomes" id="UP000017133"/>
    </source>
</evidence>
<dbReference type="Pfam" id="PF01070">
    <property type="entry name" value="FMN_dh"/>
    <property type="match status" value="1"/>
</dbReference>
<evidence type="ECO:0000256" key="7">
    <source>
        <dbReference type="PIRSR" id="PIRSR000138-2"/>
    </source>
</evidence>
<feature type="binding site" evidence="7">
    <location>
        <position position="291"/>
    </location>
    <ligand>
        <name>FMN</name>
        <dbReference type="ChEBI" id="CHEBI:58210"/>
    </ligand>
</feature>
<evidence type="ECO:0000256" key="4">
    <source>
        <dbReference type="ARBA" id="ARBA00023002"/>
    </source>
</evidence>
<dbReference type="FunFam" id="3.20.20.70:FF:000029">
    <property type="entry name" value="L-lactate dehydrogenase"/>
    <property type="match status" value="1"/>
</dbReference>
<name>U7R0Q3_PHOTE</name>
<dbReference type="EMBL" id="AXDT01000075">
    <property type="protein sequence ID" value="ERT13503.1"/>
    <property type="molecule type" value="Genomic_DNA"/>
</dbReference>
<dbReference type="SUPFAM" id="SSF51395">
    <property type="entry name" value="FMN-linked oxidoreductases"/>
    <property type="match status" value="1"/>
</dbReference>
<feature type="binding site" evidence="7">
    <location>
        <position position="313"/>
    </location>
    <ligand>
        <name>FMN</name>
        <dbReference type="ChEBI" id="CHEBI:58210"/>
    </ligand>
</feature>
<dbReference type="InterPro" id="IPR037396">
    <property type="entry name" value="FMN_HAD"/>
</dbReference>
<feature type="binding site" evidence="7">
    <location>
        <position position="318"/>
    </location>
    <ligand>
        <name>glyoxylate</name>
        <dbReference type="ChEBI" id="CHEBI:36655"/>
    </ligand>
</feature>
<dbReference type="CDD" id="cd04736">
    <property type="entry name" value="MDH_FMN"/>
    <property type="match status" value="1"/>
</dbReference>
<dbReference type="GO" id="GO:0010181">
    <property type="term" value="F:FMN binding"/>
    <property type="evidence" value="ECO:0007669"/>
    <property type="project" value="InterPro"/>
</dbReference>
<feature type="binding site" evidence="7">
    <location>
        <begin position="120"/>
        <end position="122"/>
    </location>
    <ligand>
        <name>FMN</name>
        <dbReference type="ChEBI" id="CHEBI:58210"/>
    </ligand>
</feature>
<evidence type="ECO:0000256" key="5">
    <source>
        <dbReference type="ARBA" id="ARBA00024042"/>
    </source>
</evidence>
<feature type="domain" description="FMN hydroxy acid dehydrogenase" evidence="8">
    <location>
        <begin position="41"/>
        <end position="417"/>
    </location>
</feature>
<evidence type="ECO:0000313" key="9">
    <source>
        <dbReference type="EMBL" id="ERT13503.1"/>
    </source>
</evidence>
<dbReference type="PANTHER" id="PTHR10578:SF107">
    <property type="entry name" value="2-HYDROXYACID OXIDASE 1"/>
    <property type="match status" value="1"/>
</dbReference>
<dbReference type="Gene3D" id="3.20.20.70">
    <property type="entry name" value="Aldolase class I"/>
    <property type="match status" value="1"/>
</dbReference>
<feature type="active site" description="Proton acceptor" evidence="6">
    <location>
        <position position="315"/>
    </location>
</feature>
<accession>U7R0Q3</accession>
<feature type="binding site" evidence="7">
    <location>
        <begin position="367"/>
        <end position="368"/>
    </location>
    <ligand>
        <name>FMN</name>
        <dbReference type="ChEBI" id="CHEBI:58210"/>
    </ligand>
</feature>
<reference evidence="9 10" key="1">
    <citation type="submission" date="2013-10" db="EMBL/GenBank/DDBJ databases">
        <title>Whole Genome Shotgun Sequence of Photorhabdus temperata J3.</title>
        <authorList>
            <person name="Park G.-S."/>
            <person name="Hong S.-J."/>
            <person name="Shin J.-H."/>
        </authorList>
    </citation>
    <scope>NUCLEOTIDE SEQUENCE [LARGE SCALE GENOMIC DNA]</scope>
    <source>
        <strain evidence="9 10">J3</strain>
    </source>
</reference>
<feature type="binding site" evidence="7">
    <location>
        <position position="197"/>
    </location>
    <ligand>
        <name>FMN</name>
        <dbReference type="ChEBI" id="CHEBI:58210"/>
    </ligand>
</feature>
<sequence>MGEPELLTLAQLKQHKVNLLVFFNIWQRVNRLNMTTLHRNQMSNKLFNVADYRTLAKKKLPKMIFDYLEGGAEDEKGLLYNQQIFDRWRFTPHRLIDVSKRDISCTLFNKIWSAPFAIAPTGLNAIFRPDGDLILARVAAKENIPFILSSAANMTIEDVARQCNGEKWFQLYVVRPELAEQMVKRALASDYTTLVITVDVAVNGYRERDIRNRFCLPLRYCPAVLLDGCFHPSWFLRFLRNGMPQLANFVMTENISLDVQVAVMSRQMDASFNWQGLEKLRALWPHKLLVKGIIRPEDAKKCIELGADGVILSNHGGRQLDGALSPMETLSATVRAMYQPVLIDSGFRRGSDIVKALALGADMVLLGRAVLYGLAATGEQGVSEVIRLLKEDIERTLAHIGSPSIRGLTPDFVHNCW</sequence>
<dbReference type="GO" id="GO:0004459">
    <property type="term" value="F:L-lactate dehydrogenase (NAD+) activity"/>
    <property type="evidence" value="ECO:0007669"/>
    <property type="project" value="TreeGrafter"/>
</dbReference>
<feature type="binding site" evidence="7">
    <location>
        <position position="315"/>
    </location>
    <ligand>
        <name>glyoxylate</name>
        <dbReference type="ChEBI" id="CHEBI:36655"/>
    </ligand>
</feature>
<comment type="similarity">
    <text evidence="5">Belongs to the FMN-dependent alpha-hydroxy acid dehydrogenase family.</text>
</comment>
<proteinExistence type="inferred from homology"/>
<dbReference type="PIRSF" id="PIRSF000138">
    <property type="entry name" value="Al-hdrx_acd_dh"/>
    <property type="match status" value="1"/>
</dbReference>
<dbReference type="Proteomes" id="UP000017133">
    <property type="component" value="Unassembled WGS sequence"/>
</dbReference>
<feature type="binding site" evidence="7">
    <location>
        <position position="172"/>
    </location>
    <ligand>
        <name>glyoxylate</name>
        <dbReference type="ChEBI" id="CHEBI:36655"/>
    </ligand>
</feature>
<evidence type="ECO:0000256" key="6">
    <source>
        <dbReference type="PIRSR" id="PIRSR000138-1"/>
    </source>
</evidence>
<evidence type="ECO:0000256" key="2">
    <source>
        <dbReference type="ARBA" id="ARBA00022630"/>
    </source>
</evidence>
<feature type="binding site" evidence="7">
    <location>
        <position position="149"/>
    </location>
    <ligand>
        <name>FMN</name>
        <dbReference type="ChEBI" id="CHEBI:58210"/>
    </ligand>
</feature>
<comment type="cofactor">
    <cofactor evidence="1">
        <name>FMN</name>
        <dbReference type="ChEBI" id="CHEBI:58210"/>
    </cofactor>
</comment>
<dbReference type="GO" id="GO:0009060">
    <property type="term" value="P:aerobic respiration"/>
    <property type="evidence" value="ECO:0007669"/>
    <property type="project" value="TreeGrafter"/>
</dbReference>
<dbReference type="PROSITE" id="PS51349">
    <property type="entry name" value="FMN_HYDROXY_ACID_DH_2"/>
    <property type="match status" value="1"/>
</dbReference>
<feature type="binding site" evidence="7">
    <location>
        <position position="170"/>
    </location>
    <ligand>
        <name>FMN</name>
        <dbReference type="ChEBI" id="CHEBI:58210"/>
    </ligand>
</feature>
<dbReference type="GO" id="GO:0005886">
    <property type="term" value="C:plasma membrane"/>
    <property type="evidence" value="ECO:0007669"/>
    <property type="project" value="TreeGrafter"/>
</dbReference>
<gene>
    <name evidence="9" type="ORF">O185_08495</name>
</gene>
<protein>
    <submittedName>
        <fullName evidence="9">Mandelate dehydrogenase</fullName>
    </submittedName>
</protein>
<keyword evidence="4" id="KW-0560">Oxidoreductase</keyword>
<dbReference type="InterPro" id="IPR008259">
    <property type="entry name" value="FMN_hydac_DH_AS"/>
</dbReference>
<dbReference type="PANTHER" id="PTHR10578">
    <property type="entry name" value="S -2-HYDROXY-ACID OXIDASE-RELATED"/>
    <property type="match status" value="1"/>
</dbReference>
<dbReference type="InterPro" id="IPR013785">
    <property type="entry name" value="Aldolase_TIM"/>
</dbReference>
<comment type="caution">
    <text evidence="9">The sequence shown here is derived from an EMBL/GenBank/DDBJ whole genome shotgun (WGS) entry which is preliminary data.</text>
</comment>
<dbReference type="InterPro" id="IPR000262">
    <property type="entry name" value="FMN-dep_DH"/>
</dbReference>
<keyword evidence="3 7" id="KW-0288">FMN</keyword>
<feature type="binding site" evidence="7">
    <location>
        <begin position="344"/>
        <end position="348"/>
    </location>
    <ligand>
        <name>FMN</name>
        <dbReference type="ChEBI" id="CHEBI:58210"/>
    </ligand>
</feature>
<keyword evidence="10" id="KW-1185">Reference proteome</keyword>
<feature type="binding site" evidence="7">
    <location>
        <position position="67"/>
    </location>
    <ligand>
        <name>glyoxylate</name>
        <dbReference type="ChEBI" id="CHEBI:36655"/>
    </ligand>
</feature>
<dbReference type="InterPro" id="IPR012133">
    <property type="entry name" value="Alpha-hydoxy_acid_DH_FMN"/>
</dbReference>
<evidence type="ECO:0000256" key="3">
    <source>
        <dbReference type="ARBA" id="ARBA00022643"/>
    </source>
</evidence>
<organism evidence="9 10">
    <name type="scientific">Photorhabdus temperata J3</name>
    <dbReference type="NCBI Taxonomy" id="1389415"/>
    <lineage>
        <taxon>Bacteria</taxon>
        <taxon>Pseudomonadati</taxon>
        <taxon>Pseudomonadota</taxon>
        <taxon>Gammaproteobacteria</taxon>
        <taxon>Enterobacterales</taxon>
        <taxon>Morganellaceae</taxon>
        <taxon>Photorhabdus</taxon>
    </lineage>
</organism>
<evidence type="ECO:0000256" key="1">
    <source>
        <dbReference type="ARBA" id="ARBA00001917"/>
    </source>
</evidence>
<dbReference type="AlphaFoldDB" id="U7R0Q3"/>
<keyword evidence="2 7" id="KW-0285">Flavoprotein</keyword>
<dbReference type="PATRIC" id="fig|1389415.4.peg.1699"/>
<evidence type="ECO:0000259" key="8">
    <source>
        <dbReference type="PROSITE" id="PS51349"/>
    </source>
</evidence>
<dbReference type="PROSITE" id="PS00557">
    <property type="entry name" value="FMN_HYDROXY_ACID_DH_1"/>
    <property type="match status" value="1"/>
</dbReference>